<feature type="binding site" evidence="6">
    <location>
        <position position="382"/>
    </location>
    <ligand>
        <name>Mg(2+)</name>
        <dbReference type="ChEBI" id="CHEBI:18420"/>
    </ligand>
</feature>
<keyword evidence="5 6" id="KW-0067">ATP-binding</keyword>
<name>A0A2A9CX33_9MICO</name>
<accession>A0A2A9CX33</accession>
<dbReference type="RefSeq" id="WP_098468200.1">
    <property type="nucleotide sequence ID" value="NZ_PDJD01000001.1"/>
</dbReference>
<feature type="binding site" evidence="6">
    <location>
        <begin position="280"/>
        <end position="282"/>
    </location>
    <ligand>
        <name>ATP</name>
        <dbReference type="ChEBI" id="CHEBI:30616"/>
    </ligand>
</feature>
<comment type="cofactor">
    <cofactor evidence="6">
        <name>Mg(2+)</name>
        <dbReference type="ChEBI" id="CHEBI:18420"/>
    </cofactor>
    <cofactor evidence="6">
        <name>Mn(2+)</name>
        <dbReference type="ChEBI" id="CHEBI:29035"/>
    </cofactor>
    <text evidence="6">Mg(2+). Can also accept Mn(2+).</text>
</comment>
<evidence type="ECO:0000256" key="1">
    <source>
        <dbReference type="ARBA" id="ARBA00008748"/>
    </source>
</evidence>
<dbReference type="GO" id="GO:0006085">
    <property type="term" value="P:acetyl-CoA biosynthetic process"/>
    <property type="evidence" value="ECO:0007669"/>
    <property type="project" value="UniProtKB-UniRule"/>
</dbReference>
<evidence type="ECO:0000313" key="9">
    <source>
        <dbReference type="Proteomes" id="UP000224915"/>
    </source>
</evidence>
<dbReference type="GO" id="GO:0005737">
    <property type="term" value="C:cytoplasm"/>
    <property type="evidence" value="ECO:0007669"/>
    <property type="project" value="UniProtKB-SubCell"/>
</dbReference>
<feature type="site" description="Transition state stabilizer" evidence="6">
    <location>
        <position position="239"/>
    </location>
</feature>
<dbReference type="PANTHER" id="PTHR21060">
    <property type="entry name" value="ACETATE KINASE"/>
    <property type="match status" value="1"/>
</dbReference>
<dbReference type="GO" id="GO:0000287">
    <property type="term" value="F:magnesium ion binding"/>
    <property type="evidence" value="ECO:0007669"/>
    <property type="project" value="UniProtKB-UniRule"/>
</dbReference>
<feature type="site" description="Transition state stabilizer" evidence="6">
    <location>
        <position position="178"/>
    </location>
</feature>
<keyword evidence="4 6" id="KW-0418">Kinase</keyword>
<dbReference type="OrthoDB" id="9802453at2"/>
<keyword evidence="6" id="KW-0963">Cytoplasm</keyword>
<dbReference type="EC" id="2.7.2.1" evidence="6"/>
<dbReference type="PANTHER" id="PTHR21060:SF15">
    <property type="entry name" value="ACETATE KINASE-RELATED"/>
    <property type="match status" value="1"/>
</dbReference>
<dbReference type="InterPro" id="IPR043129">
    <property type="entry name" value="ATPase_NBD"/>
</dbReference>
<protein>
    <recommendedName>
        <fullName evidence="6">Acetate kinase</fullName>
        <ecNumber evidence="6">2.7.2.1</ecNumber>
    </recommendedName>
    <alternativeName>
        <fullName evidence="6">Acetokinase</fullName>
    </alternativeName>
</protein>
<dbReference type="Pfam" id="PF00871">
    <property type="entry name" value="Acetate_kinase"/>
    <property type="match status" value="1"/>
</dbReference>
<comment type="pathway">
    <text evidence="6">Metabolic intermediate biosynthesis; acetyl-CoA biosynthesis; acetyl-CoA from acetate: step 1/2.</text>
</comment>
<proteinExistence type="inferred from homology"/>
<comment type="subunit">
    <text evidence="6">Homodimer.</text>
</comment>
<feature type="binding site" evidence="6">
    <location>
        <position position="8"/>
    </location>
    <ligand>
        <name>Mg(2+)</name>
        <dbReference type="ChEBI" id="CHEBI:18420"/>
    </ligand>
</feature>
<keyword evidence="2 6" id="KW-0808">Transferase</keyword>
<keyword evidence="6" id="KW-0460">Magnesium</keyword>
<evidence type="ECO:0000313" key="8">
    <source>
        <dbReference type="EMBL" id="PFG18997.1"/>
    </source>
</evidence>
<reference evidence="8 9" key="1">
    <citation type="submission" date="2017-10" db="EMBL/GenBank/DDBJ databases">
        <title>Sequencing the genomes of 1000 actinobacteria strains.</title>
        <authorList>
            <person name="Klenk H.-P."/>
        </authorList>
    </citation>
    <scope>NUCLEOTIDE SEQUENCE [LARGE SCALE GENOMIC DNA]</scope>
    <source>
        <strain evidence="8 9">DSM 21801</strain>
    </source>
</reference>
<dbReference type="PRINTS" id="PR00471">
    <property type="entry name" value="ACETATEKNASE"/>
</dbReference>
<feature type="binding site" evidence="6">
    <location>
        <begin position="206"/>
        <end position="210"/>
    </location>
    <ligand>
        <name>ATP</name>
        <dbReference type="ChEBI" id="CHEBI:30616"/>
    </ligand>
</feature>
<dbReference type="PROSITE" id="PS01076">
    <property type="entry name" value="ACETATE_KINASE_2"/>
    <property type="match status" value="1"/>
</dbReference>
<keyword evidence="9" id="KW-1185">Reference proteome</keyword>
<dbReference type="InterPro" id="IPR000890">
    <property type="entry name" value="Aliphatic_acid_kin_short-chain"/>
</dbReference>
<dbReference type="GO" id="GO:0006083">
    <property type="term" value="P:acetate metabolic process"/>
    <property type="evidence" value="ECO:0007669"/>
    <property type="project" value="TreeGrafter"/>
</dbReference>
<dbReference type="GO" id="GO:0005524">
    <property type="term" value="F:ATP binding"/>
    <property type="evidence" value="ECO:0007669"/>
    <property type="project" value="UniProtKB-KW"/>
</dbReference>
<gene>
    <name evidence="6" type="primary">ackA</name>
    <name evidence="8" type="ORF">ATL40_0551</name>
</gene>
<evidence type="ECO:0000256" key="4">
    <source>
        <dbReference type="ARBA" id="ARBA00022777"/>
    </source>
</evidence>
<evidence type="ECO:0000256" key="2">
    <source>
        <dbReference type="ARBA" id="ARBA00022679"/>
    </source>
</evidence>
<dbReference type="Proteomes" id="UP000224915">
    <property type="component" value="Unassembled WGS sequence"/>
</dbReference>
<dbReference type="PROSITE" id="PS01075">
    <property type="entry name" value="ACETATE_KINASE_1"/>
    <property type="match status" value="1"/>
</dbReference>
<comment type="caution">
    <text evidence="8">The sequence shown here is derived from an EMBL/GenBank/DDBJ whole genome shotgun (WGS) entry which is preliminary data.</text>
</comment>
<dbReference type="CDD" id="cd24010">
    <property type="entry name" value="ASKHA_NBD_AcK_PK"/>
    <property type="match status" value="1"/>
</dbReference>
<sequence length="394" mass="41689">MGSVLVLNSGSSSLKYQLVDADSEVALATGLIDRVGEDLSNVKHEVGGEKTTRQLPIPDHAAALRTVLALFEELGPRLQDAGILAVGHRVVHGGTAFLKATVVDEAAEAAVEALSPLAPLHNPANLTGIRVARQLLPQVPHVIVADTAFFTDLPEEAATYALEKEIAEKYQVRRYGAHGTSHRFVSRTAAAFLGRDVEAVNQIVLHLGNGASASAVRGGRAIDTSMGLTPLEGLVMGTRTGDIDPAVAFHLHRNAGLSIDQIDVLFNRQSGVKGLSGVTDMRELHELIASGDADAKRALGVYLLRLKKYVGSYHAELGRLDVISFTAGIGENDDIVRAGALAGLEGWGIHVDPDRNAVRGGEPRVISPDGAPVTVLVVPTNEELEITRQTLAVI</sequence>
<dbReference type="EMBL" id="PDJD01000001">
    <property type="protein sequence ID" value="PFG18997.1"/>
    <property type="molecule type" value="Genomic_DNA"/>
</dbReference>
<feature type="binding site" evidence="6">
    <location>
        <position position="15"/>
    </location>
    <ligand>
        <name>ATP</name>
        <dbReference type="ChEBI" id="CHEBI:30616"/>
    </ligand>
</feature>
<feature type="active site" description="Proton donor/acceptor" evidence="6">
    <location>
        <position position="146"/>
    </location>
</feature>
<dbReference type="PIRSF" id="PIRSF000722">
    <property type="entry name" value="Acetate_prop_kin"/>
    <property type="match status" value="1"/>
</dbReference>
<evidence type="ECO:0000256" key="6">
    <source>
        <dbReference type="HAMAP-Rule" id="MF_00020"/>
    </source>
</evidence>
<dbReference type="HAMAP" id="MF_00020">
    <property type="entry name" value="Acetate_kinase"/>
    <property type="match status" value="1"/>
</dbReference>
<keyword evidence="3 6" id="KW-0547">Nucleotide-binding</keyword>
<feature type="binding site" evidence="6">
    <location>
        <begin position="328"/>
        <end position="332"/>
    </location>
    <ligand>
        <name>ATP</name>
        <dbReference type="ChEBI" id="CHEBI:30616"/>
    </ligand>
</feature>
<evidence type="ECO:0000256" key="5">
    <source>
        <dbReference type="ARBA" id="ARBA00022840"/>
    </source>
</evidence>
<comment type="catalytic activity">
    <reaction evidence="6">
        <text>acetate + ATP = acetyl phosphate + ADP</text>
        <dbReference type="Rhea" id="RHEA:11352"/>
        <dbReference type="ChEBI" id="CHEBI:22191"/>
        <dbReference type="ChEBI" id="CHEBI:30089"/>
        <dbReference type="ChEBI" id="CHEBI:30616"/>
        <dbReference type="ChEBI" id="CHEBI:456216"/>
        <dbReference type="EC" id="2.7.2.1"/>
    </reaction>
</comment>
<evidence type="ECO:0000256" key="7">
    <source>
        <dbReference type="RuleBase" id="RU003835"/>
    </source>
</evidence>
<comment type="subcellular location">
    <subcellularLocation>
        <location evidence="6">Cytoplasm</location>
    </subcellularLocation>
</comment>
<organism evidence="8 9">
    <name type="scientific">Serinibacter salmoneus</name>
    <dbReference type="NCBI Taxonomy" id="556530"/>
    <lineage>
        <taxon>Bacteria</taxon>
        <taxon>Bacillati</taxon>
        <taxon>Actinomycetota</taxon>
        <taxon>Actinomycetes</taxon>
        <taxon>Micrococcales</taxon>
        <taxon>Beutenbergiaceae</taxon>
        <taxon>Serinibacter</taxon>
    </lineage>
</organism>
<dbReference type="SUPFAM" id="SSF53067">
    <property type="entry name" value="Actin-like ATPase domain"/>
    <property type="match status" value="2"/>
</dbReference>
<dbReference type="GO" id="GO:0008776">
    <property type="term" value="F:acetate kinase activity"/>
    <property type="evidence" value="ECO:0007669"/>
    <property type="project" value="UniProtKB-UniRule"/>
</dbReference>
<comment type="similarity">
    <text evidence="1 6 7">Belongs to the acetokinase family.</text>
</comment>
<dbReference type="UniPathway" id="UPA00340">
    <property type="reaction ID" value="UER00458"/>
</dbReference>
<dbReference type="InterPro" id="IPR004372">
    <property type="entry name" value="Ac/propionate_kinase"/>
</dbReference>
<dbReference type="NCBIfam" id="TIGR00016">
    <property type="entry name" value="ackA"/>
    <property type="match status" value="1"/>
</dbReference>
<comment type="function">
    <text evidence="6">Catalyzes the formation of acetyl phosphate from acetate and ATP. Can also catalyze the reverse reaction.</text>
</comment>
<dbReference type="AlphaFoldDB" id="A0A2A9CX33"/>
<dbReference type="Gene3D" id="3.30.420.40">
    <property type="match status" value="2"/>
</dbReference>
<feature type="binding site" evidence="6">
    <location>
        <position position="89"/>
    </location>
    <ligand>
        <name>substrate</name>
    </ligand>
</feature>
<evidence type="ECO:0000256" key="3">
    <source>
        <dbReference type="ARBA" id="ARBA00022741"/>
    </source>
</evidence>
<keyword evidence="6" id="KW-0479">Metal-binding</keyword>
<dbReference type="InterPro" id="IPR023865">
    <property type="entry name" value="Aliphatic_acid_kinase_CS"/>
</dbReference>